<feature type="compositionally biased region" description="Acidic residues" evidence="1">
    <location>
        <begin position="138"/>
        <end position="152"/>
    </location>
</feature>
<accession>A0AAD9JQK0</accession>
<comment type="caution">
    <text evidence="2">The sequence shown here is derived from an EMBL/GenBank/DDBJ whole genome shotgun (WGS) entry which is preliminary data.</text>
</comment>
<protein>
    <submittedName>
        <fullName evidence="2">Uncharacterized protein</fullName>
    </submittedName>
</protein>
<evidence type="ECO:0000256" key="1">
    <source>
        <dbReference type="SAM" id="MobiDB-lite"/>
    </source>
</evidence>
<feature type="region of interest" description="Disordered" evidence="1">
    <location>
        <begin position="293"/>
        <end position="328"/>
    </location>
</feature>
<dbReference type="Proteomes" id="UP001208570">
    <property type="component" value="Unassembled WGS sequence"/>
</dbReference>
<gene>
    <name evidence="2" type="ORF">LSH36_198g03013</name>
</gene>
<feature type="compositionally biased region" description="Basic and acidic residues" evidence="1">
    <location>
        <begin position="124"/>
        <end position="137"/>
    </location>
</feature>
<dbReference type="EMBL" id="JAODUP010000198">
    <property type="protein sequence ID" value="KAK2157112.1"/>
    <property type="molecule type" value="Genomic_DNA"/>
</dbReference>
<evidence type="ECO:0000313" key="2">
    <source>
        <dbReference type="EMBL" id="KAK2157112.1"/>
    </source>
</evidence>
<reference evidence="2" key="1">
    <citation type="journal article" date="2023" name="Mol. Biol. Evol.">
        <title>Third-Generation Sequencing Reveals the Adaptive Role of the Epigenome in Three Deep-Sea Polychaetes.</title>
        <authorList>
            <person name="Perez M."/>
            <person name="Aroh O."/>
            <person name="Sun Y."/>
            <person name="Lan Y."/>
            <person name="Juniper S.K."/>
            <person name="Young C.R."/>
            <person name="Angers B."/>
            <person name="Qian P.Y."/>
        </authorList>
    </citation>
    <scope>NUCLEOTIDE SEQUENCE</scope>
    <source>
        <strain evidence="2">P08H-3</strain>
    </source>
</reference>
<dbReference type="AlphaFoldDB" id="A0AAD9JQK0"/>
<proteinExistence type="predicted"/>
<evidence type="ECO:0000313" key="3">
    <source>
        <dbReference type="Proteomes" id="UP001208570"/>
    </source>
</evidence>
<keyword evidence="3" id="KW-1185">Reference proteome</keyword>
<feature type="region of interest" description="Disordered" evidence="1">
    <location>
        <begin position="124"/>
        <end position="154"/>
    </location>
</feature>
<organism evidence="2 3">
    <name type="scientific">Paralvinella palmiformis</name>
    <dbReference type="NCBI Taxonomy" id="53620"/>
    <lineage>
        <taxon>Eukaryota</taxon>
        <taxon>Metazoa</taxon>
        <taxon>Spiralia</taxon>
        <taxon>Lophotrochozoa</taxon>
        <taxon>Annelida</taxon>
        <taxon>Polychaeta</taxon>
        <taxon>Sedentaria</taxon>
        <taxon>Canalipalpata</taxon>
        <taxon>Terebellida</taxon>
        <taxon>Terebelliformia</taxon>
        <taxon>Alvinellidae</taxon>
        <taxon>Paralvinella</taxon>
    </lineage>
</organism>
<sequence>MATCHHTHAECLAPHIAGHKRAGSTDGRLPEKRAKLCNLPSDLHAEIAHIMHVTRKRSHELAKLLCTSPPLDHRLICHQLDPSIFDAEVSEDEDDLQETPPLLPEVRSELQYLLEPRCLDATYDERAELPDTSKSDDSGDELPDLDDNDGLEDLTNGTDDKILRTFRTSHLKVTNTTEIIPVLDKLKLLPVVSLTRVDDFQPHITKKLKLNTDRLLNGALVQQNKFVWSQEHHSRLRSILCSVGQRLSATKTSYDVQDVKGVNGSCEKVGIRKPLKIQMSNDDDLSDEQPRIFKPWSWNSSDSSDSDFESTDSGRRGKQQRQIASHPAHWQCPKTRLCSDHPVHASLAMHSSINTVYKLSQCIADVLESCDREDEDFQLRFLRLCHSCLAEWLKWPTVLLHQLFRLIMDGSCPSVQWGAYDILCTLLTIGSSVHLPFTWQHLCNTTERLLLWATECRTHSVLGPALALQYMVSALELDTFNAPSRRRSHAARWFAADQKCQCASQIVSWVLKLVSLDQTSASSCENVVIGDGSTLFLQVPSLVSSFQRLLDLSFMVSGAADMHTSRLITELSQGYVRLKTYAQRHLLVSTIKPSVIVFKLCTRILNDYGSSKMVSKMGESTYPSTTISDLIDIYSTSVPLDQHLTEMVTADVHKEDEEIQKREMRYSSSDVEELAFLTWSLICAYVKINKDKDLPPPADLDVRVQQLEAQYSLLTVQLSPKTQLYLKMIESLTLT</sequence>
<name>A0AAD9JQK0_9ANNE</name>